<dbReference type="SUPFAM" id="SSF63829">
    <property type="entry name" value="Calcium-dependent phosphotriesterase"/>
    <property type="match status" value="1"/>
</dbReference>
<dbReference type="RefSeq" id="WP_158866070.1">
    <property type="nucleotide sequence ID" value="NZ_CP046401.1"/>
</dbReference>
<dbReference type="KEGG" id="mcos:GM418_11190"/>
<accession>A0A6I6JVL1</accession>
<proteinExistence type="predicted"/>
<keyword evidence="2" id="KW-1185">Reference proteome</keyword>
<evidence type="ECO:0000313" key="1">
    <source>
        <dbReference type="EMBL" id="QGY44202.1"/>
    </source>
</evidence>
<dbReference type="Proteomes" id="UP000428260">
    <property type="component" value="Chromosome"/>
</dbReference>
<protein>
    <submittedName>
        <fullName evidence="1">Uncharacterized protein</fullName>
    </submittedName>
</protein>
<dbReference type="EMBL" id="CP046401">
    <property type="protein sequence ID" value="QGY44202.1"/>
    <property type="molecule type" value="Genomic_DNA"/>
</dbReference>
<gene>
    <name evidence="1" type="ORF">GM418_11190</name>
</gene>
<organism evidence="1 2">
    <name type="scientific">Maribellus comscasis</name>
    <dbReference type="NCBI Taxonomy" id="2681766"/>
    <lineage>
        <taxon>Bacteria</taxon>
        <taxon>Pseudomonadati</taxon>
        <taxon>Bacteroidota</taxon>
        <taxon>Bacteroidia</taxon>
        <taxon>Marinilabiliales</taxon>
        <taxon>Prolixibacteraceae</taxon>
        <taxon>Maribellus</taxon>
    </lineage>
</organism>
<name>A0A6I6JVL1_9BACT</name>
<evidence type="ECO:0000313" key="2">
    <source>
        <dbReference type="Proteomes" id="UP000428260"/>
    </source>
</evidence>
<reference evidence="1 2" key="1">
    <citation type="submission" date="2019-11" db="EMBL/GenBank/DDBJ databases">
        <authorList>
            <person name="Zheng R.K."/>
            <person name="Sun C.M."/>
        </authorList>
    </citation>
    <scope>NUCLEOTIDE SEQUENCE [LARGE SCALE GENOMIC DNA]</scope>
    <source>
        <strain evidence="1 2">WC007</strain>
    </source>
</reference>
<sequence>MSSRIVFVIITLLFLYSCNREEIPENFSPEISFEVSNFITTPNPPLYLELTSNGYYYYSYGINRIFHSTFAGDTTSFKTESEVLSLVFNQRFHRLYFGTRSNCLGVYDGQNINYYTPENSILPREHVKYMDVDNDGNLWICSSNNGSGGLYRFDGKEFIHFSTENSPLHHDLIRGICCQNAAIYIVAGGTSATHKVFKIEKESGDNYKWNEIVSEGYFNDICVDLNDNVYLLSSEITILSKNGENKTITPETEGVEYIYTQFKTDKRAYMWTCKFPWVGSGEFLSVFDGELWHQPPADFQVGAPNWIDVDNNNNIWFATYKGIYILNQ</sequence>
<dbReference type="Gene3D" id="2.130.10.10">
    <property type="entry name" value="YVTN repeat-like/Quinoprotein amine dehydrogenase"/>
    <property type="match status" value="2"/>
</dbReference>
<dbReference type="InterPro" id="IPR015943">
    <property type="entry name" value="WD40/YVTN_repeat-like_dom_sf"/>
</dbReference>
<dbReference type="PROSITE" id="PS51257">
    <property type="entry name" value="PROKAR_LIPOPROTEIN"/>
    <property type="match status" value="1"/>
</dbReference>
<dbReference type="AlphaFoldDB" id="A0A6I6JVL1"/>